<dbReference type="PRINTS" id="PR00320">
    <property type="entry name" value="GPROTEINBRPT"/>
</dbReference>
<dbReference type="PROSITE" id="PS00678">
    <property type="entry name" value="WD_REPEATS_1"/>
    <property type="match status" value="2"/>
</dbReference>
<evidence type="ECO:0000256" key="1">
    <source>
        <dbReference type="SAM" id="MobiDB-lite"/>
    </source>
</evidence>
<dbReference type="PANTHER" id="PTHR22847:SF637">
    <property type="entry name" value="WD REPEAT DOMAIN 5B"/>
    <property type="match status" value="1"/>
</dbReference>
<dbReference type="InterPro" id="IPR019775">
    <property type="entry name" value="WD40_repeat_CS"/>
</dbReference>
<dbReference type="Gene3D" id="2.130.10.10">
    <property type="entry name" value="YVTN repeat-like/Quinoprotein amine dehydrogenase"/>
    <property type="match status" value="3"/>
</dbReference>
<dbReference type="PROSITE" id="PS50294">
    <property type="entry name" value="WD_REPEATS_REGION"/>
    <property type="match status" value="4"/>
</dbReference>
<gene>
    <name evidence="4" type="ORF">GII30_00350</name>
</gene>
<accession>A0A857M682</accession>
<sequence length="1329" mass="140454">MAGKGVGRREAAFGEALARLFVRAGNPTLRAASSGCSRNGVSVSPQRISDWRNGRHLPREFSTVEPLLVWLTTRALRAGETGVLAIPDWKHLWTPADDADDDAAPVKASSDLRPFAGLSSLTEDDAEVYFGRDDLIAELATTIREAAAVGDGPRVVIVAGVSGSGKSSLLGAGLARAEGIPSPRTATIDDDGLRSTGPDGEGAVISLADPAAEDPEASVAPDPAIDPDEDSVPDDATAESDADEESPEDTGGPAASEPAGAVAARLERILVIDQFESVFTLSDDAVRGIVGALEEYATDTGVVVIGVRADFFGHCVEFPTLARAWQRHCVIVTEMSDTQLRTAITAPVKLAGGRIESGLADVLLNDLHAAADAGDRAGRLPLLAHVLAVTWSRRTGNRMTISGYRAAGGIARAVADTAEAAWSSIGEDDRDLARTLLMALVHVRADGAALRAPLDLATVGTRFGEDVSEIVDIFAQARLITVSDEVIMLIHDVVLTAWPRLRGWIIAGKDSLVWRQQLDVDTDAWVEADRHKSFLYTGARLELSLLQRDQVNKNYRNLLSADNDRFLDDAIDDRKHTRRLRSIAIGAVAVLAVVSMIAAGISIRQARDLEKQRNAAEHTALTSNVLSLQSANPSVAARILLSGNKLYPNDETISERILGAMSSPLATSVPGHTSAVYDLAYSRQGDLVASASGDRTVRLWATGGDAESPLTSVATLRGFKNFVTAVTIHPTRPLLAASSGDGLVRVWDISDVRKPDLVSTLKPGNGSTVYMARFSPRGDQLATSSDDGTIALFRVTGSRVADRPANVLRAHSGPARTLSYRGDGAILASGGDDQVVHLWNVADPALPVEAGPVLTGFPSITHSVAFSPSGRELAVTGDSSNAQIWDVADPQRPRPLSSALPHAPGGSWWIGFSPDGLRVMSPRLDGSVQVWNTVDARAPSTLWSMQNAPAEGTLRTFAGAVSPDGSSMVVGRDDGLIDLWRFPSGVLTGQGGAISSLDTSGDGKVIASTGTDAMLSVWTAKGADIELQGRIAMQRKVNDKPRLSVNHDGTRVATANNNGGTVQLWDIADPSRPRAAGSITTQTRYTSALAFSPRSDVLAAGINDTAVRLWSVSNAGAPQAISGHLVGPEDLIRSIAFNTDGTMLAVSADDGNTYIYDLTAVRPTQPTEPVVVIEDSNSASQVAFTKDDTIVLASRDLSAWRIDKAAGKATERARLSELYAATLSITPTRVVVGTSTHQLRTFTLGDKGWRPAAAVVPLMPQADPVPAWQLAPSVTSDAAILTSGDSSGSLYRQVIDVHDAKRWICATTPPLTKQQAADLLPHDADTDTC</sequence>
<feature type="compositionally biased region" description="Acidic residues" evidence="1">
    <location>
        <begin position="225"/>
        <end position="248"/>
    </location>
</feature>
<dbReference type="Pfam" id="PF00400">
    <property type="entry name" value="WD40"/>
    <property type="match status" value="4"/>
</dbReference>
<dbReference type="InterPro" id="IPR049052">
    <property type="entry name" value="nSTAND1"/>
</dbReference>
<feature type="region of interest" description="Disordered" evidence="1">
    <location>
        <begin position="180"/>
        <end position="259"/>
    </location>
</feature>
<dbReference type="InterPro" id="IPR001680">
    <property type="entry name" value="WD40_rpt"/>
</dbReference>
<feature type="compositionally biased region" description="Low complexity" evidence="1">
    <location>
        <begin position="249"/>
        <end position="259"/>
    </location>
</feature>
<feature type="domain" description="Anaphase-promoting complex subunit 4-like WD40" evidence="2">
    <location>
        <begin position="773"/>
        <end position="842"/>
    </location>
</feature>
<dbReference type="SUPFAM" id="SSF50978">
    <property type="entry name" value="WD40 repeat-like"/>
    <property type="match status" value="2"/>
</dbReference>
<protein>
    <recommendedName>
        <fullName evidence="5">WD40 repeat protein</fullName>
    </recommendedName>
</protein>
<evidence type="ECO:0000259" key="2">
    <source>
        <dbReference type="Pfam" id="PF12894"/>
    </source>
</evidence>
<evidence type="ECO:0008006" key="5">
    <source>
        <dbReference type="Google" id="ProtNLM"/>
    </source>
</evidence>
<dbReference type="InterPro" id="IPR015943">
    <property type="entry name" value="WD40/YVTN_repeat-like_dom_sf"/>
</dbReference>
<evidence type="ECO:0000259" key="3">
    <source>
        <dbReference type="Pfam" id="PF20703"/>
    </source>
</evidence>
<dbReference type="SMART" id="SM00320">
    <property type="entry name" value="WD40"/>
    <property type="match status" value="11"/>
</dbReference>
<dbReference type="SUPFAM" id="SSF52540">
    <property type="entry name" value="P-loop containing nucleoside triphosphate hydrolases"/>
    <property type="match status" value="1"/>
</dbReference>
<evidence type="ECO:0000313" key="4">
    <source>
        <dbReference type="EMBL" id="QHN37834.1"/>
    </source>
</evidence>
<organism evidence="4">
    <name type="scientific">Gordonia amarae</name>
    <dbReference type="NCBI Taxonomy" id="36821"/>
    <lineage>
        <taxon>Bacteria</taxon>
        <taxon>Bacillati</taxon>
        <taxon>Actinomycetota</taxon>
        <taxon>Actinomycetes</taxon>
        <taxon>Mycobacteriales</taxon>
        <taxon>Gordoniaceae</taxon>
        <taxon>Gordonia</taxon>
    </lineage>
</organism>
<dbReference type="CDD" id="cd00200">
    <property type="entry name" value="WD40"/>
    <property type="match status" value="1"/>
</dbReference>
<dbReference type="InterPro" id="IPR036322">
    <property type="entry name" value="WD40_repeat_dom_sf"/>
</dbReference>
<dbReference type="InterPro" id="IPR024977">
    <property type="entry name" value="Apc4-like_WD40_dom"/>
</dbReference>
<reference evidence="4" key="1">
    <citation type="journal article" date="2021" name="Nat. Microbiol.">
        <title>Cocultivation of an ultrasmall environmental parasitic bacterium with lytic ability against bacteria associated with wastewater foams.</title>
        <authorList>
            <person name="Batinovic S."/>
            <person name="Rose J.J.A."/>
            <person name="Ratcliffe J."/>
            <person name="Seviour R.J."/>
            <person name="Petrovski S."/>
        </authorList>
    </citation>
    <scope>NUCLEOTIDE SEQUENCE</scope>
    <source>
        <strain evidence="4">CON44</strain>
    </source>
</reference>
<dbReference type="PANTHER" id="PTHR22847">
    <property type="entry name" value="WD40 REPEAT PROTEIN"/>
    <property type="match status" value="1"/>
</dbReference>
<proteinExistence type="predicted"/>
<feature type="domain" description="Novel STAND NTPase 1" evidence="3">
    <location>
        <begin position="114"/>
        <end position="532"/>
    </location>
</feature>
<dbReference type="Pfam" id="PF20703">
    <property type="entry name" value="nSTAND1"/>
    <property type="match status" value="1"/>
</dbReference>
<dbReference type="EMBL" id="CP045810">
    <property type="protein sequence ID" value="QHN37834.1"/>
    <property type="molecule type" value="Genomic_DNA"/>
</dbReference>
<dbReference type="PROSITE" id="PS50082">
    <property type="entry name" value="WD_REPEATS_2"/>
    <property type="match status" value="7"/>
</dbReference>
<dbReference type="InterPro" id="IPR020472">
    <property type="entry name" value="WD40_PAC1"/>
</dbReference>
<name>A0A857M682_9ACTN</name>
<dbReference type="Pfam" id="PF12894">
    <property type="entry name" value="ANAPC4_WD40"/>
    <property type="match status" value="1"/>
</dbReference>
<dbReference type="InterPro" id="IPR027417">
    <property type="entry name" value="P-loop_NTPase"/>
</dbReference>
<dbReference type="RefSeq" id="WP_138943684.1">
    <property type="nucleotide sequence ID" value="NZ_CP045804.1"/>
</dbReference>